<evidence type="ECO:0000313" key="3">
    <source>
        <dbReference type="Proteomes" id="UP000003688"/>
    </source>
</evidence>
<dbReference type="Gene3D" id="3.30.2130.10">
    <property type="entry name" value="VC0802-like"/>
    <property type="match status" value="1"/>
</dbReference>
<dbReference type="PANTHER" id="PTHR40099">
    <property type="entry name" value="ACETOLACTATE SYNTHASE, SMALL SUBUNIT"/>
    <property type="match status" value="1"/>
</dbReference>
<reference evidence="2 3" key="1">
    <citation type="journal article" date="2011" name="J. Bacteriol.">
        <title>Genome sequence of 'Pedosphaera parvula' Ellin514, an aerobic Verrucomicrobial isolate from pasture soil.</title>
        <authorList>
            <person name="Kant R."/>
            <person name="van Passel M.W."/>
            <person name="Sangwan P."/>
            <person name="Palva A."/>
            <person name="Lucas S."/>
            <person name="Copeland A."/>
            <person name="Lapidus A."/>
            <person name="Glavina Del Rio T."/>
            <person name="Dalin E."/>
            <person name="Tice H."/>
            <person name="Bruce D."/>
            <person name="Goodwin L."/>
            <person name="Pitluck S."/>
            <person name="Chertkov O."/>
            <person name="Larimer F.W."/>
            <person name="Land M.L."/>
            <person name="Hauser L."/>
            <person name="Brettin T.S."/>
            <person name="Detter J.C."/>
            <person name="Han S."/>
            <person name="de Vos W.M."/>
            <person name="Janssen P.H."/>
            <person name="Smidt H."/>
        </authorList>
    </citation>
    <scope>NUCLEOTIDE SEQUENCE [LARGE SCALE GENOMIC DNA]</scope>
    <source>
        <strain evidence="2 3">Ellin514</strain>
    </source>
</reference>
<dbReference type="RefSeq" id="WP_007418897.1">
    <property type="nucleotide sequence ID" value="NZ_ABOX02000088.1"/>
</dbReference>
<evidence type="ECO:0000259" key="1">
    <source>
        <dbReference type="Pfam" id="PF19571"/>
    </source>
</evidence>
<dbReference type="PANTHER" id="PTHR40099:SF1">
    <property type="entry name" value="ACETOLACTATE SYNTHASE, SMALL SUBUNIT"/>
    <property type="match status" value="1"/>
</dbReference>
<keyword evidence="3" id="KW-1185">Reference proteome</keyword>
<dbReference type="InterPro" id="IPR045865">
    <property type="entry name" value="ACT-like_dom_sf"/>
</dbReference>
<dbReference type="OrthoDB" id="197857at2"/>
<dbReference type="STRING" id="320771.Cflav_PD0108"/>
<accession>B9XSW4</accession>
<dbReference type="Proteomes" id="UP000003688">
    <property type="component" value="Unassembled WGS sequence"/>
</dbReference>
<name>B9XSW4_PEDPL</name>
<dbReference type="InterPro" id="IPR045739">
    <property type="entry name" value="ACT_dom_pair"/>
</dbReference>
<organism evidence="2 3">
    <name type="scientific">Pedosphaera parvula (strain Ellin514)</name>
    <dbReference type="NCBI Taxonomy" id="320771"/>
    <lineage>
        <taxon>Bacteria</taxon>
        <taxon>Pseudomonadati</taxon>
        <taxon>Verrucomicrobiota</taxon>
        <taxon>Pedosphaerae</taxon>
        <taxon>Pedosphaerales</taxon>
        <taxon>Pedosphaeraceae</taxon>
        <taxon>Pedosphaera</taxon>
    </lineage>
</organism>
<dbReference type="SUPFAM" id="SSF55021">
    <property type="entry name" value="ACT-like"/>
    <property type="match status" value="2"/>
</dbReference>
<evidence type="ECO:0000313" key="2">
    <source>
        <dbReference type="EMBL" id="EEF57073.1"/>
    </source>
</evidence>
<feature type="domain" description="ACT" evidence="1">
    <location>
        <begin position="14"/>
        <end position="149"/>
    </location>
</feature>
<comment type="caution">
    <text evidence="2">The sequence shown here is derived from an EMBL/GenBank/DDBJ whole genome shotgun (WGS) entry which is preliminary data.</text>
</comment>
<dbReference type="EMBL" id="ABOX02000088">
    <property type="protein sequence ID" value="EEF57073.1"/>
    <property type="molecule type" value="Genomic_DNA"/>
</dbReference>
<protein>
    <recommendedName>
        <fullName evidence="1">ACT domain-containing protein</fullName>
    </recommendedName>
</protein>
<sequence>MAARAIAARRPDLVKQFSVFTANKMGRLHDLISLLSTHNVDVIALTILDTTDSSIIRLVTDDPERARELLYTNEFAFTESDLLVVELDSATELNRLMSALLEAEININYLYSFIPHPHGKSILAMSMEDGDIAETVLRRHQFRILRQSDISR</sequence>
<dbReference type="AlphaFoldDB" id="B9XSW4"/>
<gene>
    <name evidence="2" type="ORF">Cflav_PD0108</name>
</gene>
<proteinExistence type="predicted"/>
<dbReference type="Pfam" id="PF19571">
    <property type="entry name" value="ACT_8"/>
    <property type="match status" value="1"/>
</dbReference>